<dbReference type="AlphaFoldDB" id="G0LLT3"/>
<dbReference type="Gene3D" id="1.10.443.10">
    <property type="entry name" value="Intergrase catalytic core"/>
    <property type="match status" value="1"/>
</dbReference>
<dbReference type="EMBL" id="FR746099">
    <property type="protein sequence ID" value="CCC41053.1"/>
    <property type="molecule type" value="Genomic_DNA"/>
</dbReference>
<dbReference type="Proteomes" id="UP000007954">
    <property type="component" value="Chromosome"/>
</dbReference>
<evidence type="ECO:0000259" key="2">
    <source>
        <dbReference type="Pfam" id="PF00589"/>
    </source>
</evidence>
<dbReference type="InterPro" id="IPR011010">
    <property type="entry name" value="DNA_brk_join_enz"/>
</dbReference>
<evidence type="ECO:0000256" key="1">
    <source>
        <dbReference type="ARBA" id="ARBA00023172"/>
    </source>
</evidence>
<dbReference type="CDD" id="cd00397">
    <property type="entry name" value="DNA_BRE_C"/>
    <property type="match status" value="1"/>
</dbReference>
<dbReference type="InterPro" id="IPR002104">
    <property type="entry name" value="Integrase_catalytic"/>
</dbReference>
<sequence>MDLPIDLKRCDISLNGDLDPGRNIPVVPKSHEGVLTERELVDHKDQRVKFSSWLLNFGKSPDKDKGYSEYTVYSDAYRMAKFDKWVWIEGDGYRYPPDEVSNVRESWIDTDNAVLRIPKQESSKNVGNWTVSLTERTATAVERWKDEHQLYGRYTNSHLLWLTSQGNPYRSKSLRWLLHQLCDEAGVETGNRSMSWYTIRHSVGTLMTKERDLAVTKSQLRHKAPKTTMKYNQVPVEDHRDALDKMG</sequence>
<accession>G0LLT3</accession>
<name>G0LLT3_HALWC</name>
<reference evidence="3 4" key="1">
    <citation type="journal article" date="2011" name="PLoS ONE">
        <title>Haloquadratum walsbyi: limited diversity in a global pond.</title>
        <authorList>
            <person name="Dyall-Smith M."/>
            <person name="Pfeiffer F."/>
            <person name="Klee K."/>
            <person name="Palm P."/>
            <person name="Gross K."/>
            <person name="Schuster S.C."/>
            <person name="Rampp M."/>
            <person name="Oesterhelt D."/>
        </authorList>
    </citation>
    <scope>NUCLEOTIDE SEQUENCE [LARGE SCALE GENOMIC DNA]</scope>
    <source>
        <strain evidence="4">DSM 16854 / JCM 12705 / C23</strain>
    </source>
</reference>
<dbReference type="SUPFAM" id="SSF56349">
    <property type="entry name" value="DNA breaking-rejoining enzymes"/>
    <property type="match status" value="1"/>
</dbReference>
<dbReference type="GO" id="GO:0015074">
    <property type="term" value="P:DNA integration"/>
    <property type="evidence" value="ECO:0007669"/>
    <property type="project" value="InterPro"/>
</dbReference>
<evidence type="ECO:0000313" key="4">
    <source>
        <dbReference type="Proteomes" id="UP000007954"/>
    </source>
</evidence>
<dbReference type="GO" id="GO:0006310">
    <property type="term" value="P:DNA recombination"/>
    <property type="evidence" value="ECO:0007669"/>
    <property type="project" value="UniProtKB-KW"/>
</dbReference>
<dbReference type="HOGENOM" id="CLU_1122608_0_0_2"/>
<evidence type="ECO:0000313" key="3">
    <source>
        <dbReference type="EMBL" id="CCC41053.1"/>
    </source>
</evidence>
<protein>
    <submittedName>
        <fullName evidence="3">Integrase family protein</fullName>
    </submittedName>
</protein>
<dbReference type="KEGG" id="hwc:Hqrw_3273"/>
<organism evidence="3 4">
    <name type="scientific">Haloquadratum walsbyi (strain DSM 16854 / JCM 12705 / C23)</name>
    <dbReference type="NCBI Taxonomy" id="768065"/>
    <lineage>
        <taxon>Archaea</taxon>
        <taxon>Methanobacteriati</taxon>
        <taxon>Methanobacteriota</taxon>
        <taxon>Stenosarchaea group</taxon>
        <taxon>Halobacteria</taxon>
        <taxon>Halobacteriales</taxon>
        <taxon>Haloferacaceae</taxon>
        <taxon>Haloquadratum</taxon>
    </lineage>
</organism>
<gene>
    <name evidence="3" type="ordered locus">Hqrw_3273</name>
</gene>
<dbReference type="GO" id="GO:0003677">
    <property type="term" value="F:DNA binding"/>
    <property type="evidence" value="ECO:0007669"/>
    <property type="project" value="InterPro"/>
</dbReference>
<dbReference type="InterPro" id="IPR013762">
    <property type="entry name" value="Integrase-like_cat_sf"/>
</dbReference>
<keyword evidence="1" id="KW-0233">DNA recombination</keyword>
<feature type="domain" description="Tyr recombinase" evidence="2">
    <location>
        <begin position="99"/>
        <end position="234"/>
    </location>
</feature>
<proteinExistence type="predicted"/>
<dbReference type="Pfam" id="PF00589">
    <property type="entry name" value="Phage_integrase"/>
    <property type="match status" value="1"/>
</dbReference>